<protein>
    <submittedName>
        <fullName evidence="2">Alpha/beta hydrolase</fullName>
    </submittedName>
</protein>
<keyword evidence="3" id="KW-1185">Reference proteome</keyword>
<dbReference type="RefSeq" id="WP_116974997.1">
    <property type="nucleotide sequence ID" value="NZ_QPMM01000002.1"/>
</dbReference>
<reference evidence="2 3" key="1">
    <citation type="submission" date="2018-07" db="EMBL/GenBank/DDBJ databases">
        <title>Chitinophaga K2CV101002-2 sp. nov., isolated from a monsoon evergreen broad-leaved forest soil.</title>
        <authorList>
            <person name="Lv Y."/>
        </authorList>
    </citation>
    <scope>NUCLEOTIDE SEQUENCE [LARGE SCALE GENOMIC DNA]</scope>
    <source>
        <strain evidence="2 3">GDMCC 1.1288</strain>
    </source>
</reference>
<name>A0A3E1YEW0_9BACT</name>
<evidence type="ECO:0000313" key="2">
    <source>
        <dbReference type="EMBL" id="RFS25003.1"/>
    </source>
</evidence>
<organism evidence="2 3">
    <name type="scientific">Chitinophaga silvatica</name>
    <dbReference type="NCBI Taxonomy" id="2282649"/>
    <lineage>
        <taxon>Bacteria</taxon>
        <taxon>Pseudomonadati</taxon>
        <taxon>Bacteroidota</taxon>
        <taxon>Chitinophagia</taxon>
        <taxon>Chitinophagales</taxon>
        <taxon>Chitinophagaceae</taxon>
        <taxon>Chitinophaga</taxon>
    </lineage>
</organism>
<evidence type="ECO:0000313" key="3">
    <source>
        <dbReference type="Proteomes" id="UP000260644"/>
    </source>
</evidence>
<dbReference type="EMBL" id="QPMM01000002">
    <property type="protein sequence ID" value="RFS25003.1"/>
    <property type="molecule type" value="Genomic_DNA"/>
</dbReference>
<gene>
    <name evidence="2" type="ORF">DVR12_07405</name>
</gene>
<comment type="caution">
    <text evidence="2">The sequence shown here is derived from an EMBL/GenBank/DDBJ whole genome shotgun (WGS) entry which is preliminary data.</text>
</comment>
<dbReference type="InterPro" id="IPR000073">
    <property type="entry name" value="AB_hydrolase_1"/>
</dbReference>
<dbReference type="Gene3D" id="3.40.50.1820">
    <property type="entry name" value="alpha/beta hydrolase"/>
    <property type="match status" value="1"/>
</dbReference>
<dbReference type="AlphaFoldDB" id="A0A3E1YEW0"/>
<dbReference type="OrthoDB" id="659408at2"/>
<dbReference type="InterPro" id="IPR029058">
    <property type="entry name" value="AB_hydrolase_fold"/>
</dbReference>
<dbReference type="Proteomes" id="UP000260644">
    <property type="component" value="Unassembled WGS sequence"/>
</dbReference>
<dbReference type="SUPFAM" id="SSF53474">
    <property type="entry name" value="alpha/beta-Hydrolases"/>
    <property type="match status" value="1"/>
</dbReference>
<dbReference type="Pfam" id="PF12697">
    <property type="entry name" value="Abhydrolase_6"/>
    <property type="match status" value="1"/>
</dbReference>
<sequence length="215" mass="24926">MQKHLYLISGLGADERIFANLIFPADYKIHYLPWISPLPSEPINQYAARMAENIQVDGPVVLLGVSFGGIMSQEIAKQIPVSQNILISSIKHSNEKPPYYKWIKSLGIQNLPDQILYRHRSLIVKRFLNTETEWEKKLVNEYLQKQDYTFTRWAVNTILNWENQEVPDNLIHIHGNKDWPFPIKYITPTHLIENAGHFMVLNRAAVINQILAEVL</sequence>
<evidence type="ECO:0000259" key="1">
    <source>
        <dbReference type="Pfam" id="PF12697"/>
    </source>
</evidence>
<dbReference type="GO" id="GO:0016787">
    <property type="term" value="F:hydrolase activity"/>
    <property type="evidence" value="ECO:0007669"/>
    <property type="project" value="UniProtKB-KW"/>
</dbReference>
<feature type="domain" description="AB hydrolase-1" evidence="1">
    <location>
        <begin position="51"/>
        <end position="207"/>
    </location>
</feature>
<accession>A0A3E1YEW0</accession>
<keyword evidence="2" id="KW-0378">Hydrolase</keyword>
<proteinExistence type="predicted"/>